<dbReference type="PANTHER" id="PTHR12233">
    <property type="entry name" value="VACUOLAR PROTEIN SORTING 26 RELATED"/>
    <property type="match status" value="1"/>
</dbReference>
<evidence type="ECO:0000256" key="1">
    <source>
        <dbReference type="ARBA" id="ARBA00004177"/>
    </source>
</evidence>
<dbReference type="EMBL" id="GFXV01003362">
    <property type="protein sequence ID" value="MBW15167.1"/>
    <property type="molecule type" value="Transcribed_RNA"/>
</dbReference>
<comment type="subunit">
    <text evidence="6">Component of the commander complex that is essential for endosomal recycling of transmembrane cargos; the commander complex is composed of the CCC subcomplex and the retriever subcomplex. Component of the heterotrimeric retriever complex consisting of VPS26C, VPS29 and VPS35L; within the complex interacts with VPS35L. Interacts with SNX17 (via C-terminus); the interaction is direct and associates SNX17 with the retriever complex. Interacts with SNX31; the interaction is direct.</text>
</comment>
<gene>
    <name evidence="7" type="primary">Dscr3</name>
</gene>
<dbReference type="GO" id="GO:0006886">
    <property type="term" value="P:intracellular protein transport"/>
    <property type="evidence" value="ECO:0007669"/>
    <property type="project" value="InterPro"/>
</dbReference>
<dbReference type="AlphaFoldDB" id="A0A2H8TLX5"/>
<dbReference type="Pfam" id="PF03643">
    <property type="entry name" value="Vps26"/>
    <property type="match status" value="1"/>
</dbReference>
<dbReference type="OrthoDB" id="10263384at2759"/>
<dbReference type="Gene3D" id="2.60.40.640">
    <property type="match status" value="2"/>
</dbReference>
<evidence type="ECO:0000256" key="2">
    <source>
        <dbReference type="ARBA" id="ARBA00009100"/>
    </source>
</evidence>
<name>A0A2H8TLX5_9HEMI</name>
<dbReference type="InterPro" id="IPR014756">
    <property type="entry name" value="Ig_E-set"/>
</dbReference>
<dbReference type="InterPro" id="IPR014752">
    <property type="entry name" value="Arrestin-like_C"/>
</dbReference>
<comment type="similarity">
    <text evidence="2">Belongs to the VPS26 family.</text>
</comment>
<accession>A0A2H8TLX5</accession>
<proteinExistence type="inferred from homology"/>
<evidence type="ECO:0000256" key="5">
    <source>
        <dbReference type="ARBA" id="ARBA00093280"/>
    </source>
</evidence>
<comment type="subcellular location">
    <subcellularLocation>
        <location evidence="1">Endosome</location>
    </subcellularLocation>
</comment>
<evidence type="ECO:0000256" key="4">
    <source>
        <dbReference type="ARBA" id="ARBA00067597"/>
    </source>
</evidence>
<dbReference type="FunFam" id="2.60.40.640:FF:000009">
    <property type="entry name" value="Down syndrome critical region protein 3"/>
    <property type="match status" value="1"/>
</dbReference>
<keyword evidence="3" id="KW-0967">Endosome</keyword>
<dbReference type="SUPFAM" id="SSF81296">
    <property type="entry name" value="E set domains"/>
    <property type="match status" value="1"/>
</dbReference>
<organism evidence="7">
    <name type="scientific">Melanaphis sacchari</name>
    <dbReference type="NCBI Taxonomy" id="742174"/>
    <lineage>
        <taxon>Eukaryota</taxon>
        <taxon>Metazoa</taxon>
        <taxon>Ecdysozoa</taxon>
        <taxon>Arthropoda</taxon>
        <taxon>Hexapoda</taxon>
        <taxon>Insecta</taxon>
        <taxon>Pterygota</taxon>
        <taxon>Neoptera</taxon>
        <taxon>Paraneoptera</taxon>
        <taxon>Hemiptera</taxon>
        <taxon>Sternorrhyncha</taxon>
        <taxon>Aphidomorpha</taxon>
        <taxon>Aphidoidea</taxon>
        <taxon>Aphididae</taxon>
        <taxon>Aphidini</taxon>
        <taxon>Melanaphis</taxon>
    </lineage>
</organism>
<comment type="function">
    <text evidence="5">Component of the commander complex that is essential for endosomal recycling of transmembrane cargos; the commander complex is composed of the CCC subcomplex and the retriever subcomplex. Component of the retriever complex, which is a heterotrimeric complex related to retromer cargo-selective complex (CSC) and essential for retromer-independent retrieval and recycling of numerous cargos such as integrin alpha-5/beta-1 (ITGA5:ITGB1). The recruitment of the retriever complex to the endosomal membrane involves CCC and WASH complexes. In the endosomes, drives the retriever and recycling of NxxY-motif-containing cargo proteins by coupling to SNX17, a cargo essential for the homeostatic maintenance of numerous cell surface proteins associated with processes that include cell migration, cell adhesion, nutrient supply and cell signaling.</text>
</comment>
<dbReference type="FunFam" id="2.60.40.640:FF:000024">
    <property type="entry name" value="Down syndrome critical region protein 3"/>
    <property type="match status" value="1"/>
</dbReference>
<evidence type="ECO:0000256" key="6">
    <source>
        <dbReference type="ARBA" id="ARBA00093474"/>
    </source>
</evidence>
<evidence type="ECO:0000313" key="7">
    <source>
        <dbReference type="EMBL" id="MBW15167.1"/>
    </source>
</evidence>
<protein>
    <recommendedName>
        <fullName evidence="4">Vacuolar protein sorting-associated protein 26C</fullName>
    </recommendedName>
</protein>
<dbReference type="InterPro" id="IPR028934">
    <property type="entry name" value="Vps26-related"/>
</dbReference>
<dbReference type="GO" id="GO:0005768">
    <property type="term" value="C:endosome"/>
    <property type="evidence" value="ECO:0007669"/>
    <property type="project" value="UniProtKB-SubCell"/>
</dbReference>
<sequence>MAVNLDIQLKRSNKVYREGDTISGVVIIDTSTDVKHEGVIMTIEGTVDLQISTQNVGAFDAFYNSIKPVQLMMCSLEIARAGRFPSGTTEIPFEAPVTPLLNKVLYESYHGVFINIQYLLKAVIKRNFLNKDIHKSLEFVIENTPCLNVLSSKVDKFVINQNTLANVNDNSNIPKFHIIGSIDSVICSIMQPFTGEVKIEHSDIPIKSIDIQLVRVETCGCAEGFSKDATEIQNIQIAEGNVSTGISIPIYMIFPRLFSCSTTKTTNFKIEFEINISIIFVDDHLVTENFPITLYR</sequence>
<reference evidence="7" key="1">
    <citation type="submission" date="2017-10" db="EMBL/GenBank/DDBJ databases">
        <title>Transcriptome Assembly of Sugarcane Aphid Adults.</title>
        <authorList>
            <person name="Scully E.D."/>
            <person name="Palmer N.A."/>
            <person name="Geib S.M."/>
            <person name="Sarath G."/>
            <person name="Sattler S.E."/>
        </authorList>
    </citation>
    <scope>NUCLEOTIDE SEQUENCE</scope>
    <source>
        <tissue evidence="7">Whole body</tissue>
    </source>
</reference>
<evidence type="ECO:0000256" key="3">
    <source>
        <dbReference type="ARBA" id="ARBA00022753"/>
    </source>
</evidence>